<gene>
    <name evidence="1" type="ORF">P8935_13390</name>
</gene>
<dbReference type="Gene3D" id="2.40.350.10">
    <property type="entry name" value="SO1590-like"/>
    <property type="match status" value="1"/>
</dbReference>
<evidence type="ECO:0000313" key="1">
    <source>
        <dbReference type="EMBL" id="XBH15563.1"/>
    </source>
</evidence>
<dbReference type="RefSeq" id="WP_348260796.1">
    <property type="nucleotide sequence ID" value="NZ_CP121196.1"/>
</dbReference>
<dbReference type="AlphaFoldDB" id="A0AAU7DCV1"/>
<dbReference type="SUPFAM" id="SSF159238">
    <property type="entry name" value="SO1590-like"/>
    <property type="match status" value="1"/>
</dbReference>
<proteinExistence type="predicted"/>
<dbReference type="EMBL" id="CP121196">
    <property type="protein sequence ID" value="XBH15563.1"/>
    <property type="molecule type" value="Genomic_DNA"/>
</dbReference>
<dbReference type="InterPro" id="IPR023159">
    <property type="entry name" value="SO1590-like_sf"/>
</dbReference>
<name>A0AAU7DCV1_9BACT</name>
<dbReference type="InterPro" id="IPR021607">
    <property type="entry name" value="DUF3224"/>
</dbReference>
<organism evidence="1">
    <name type="scientific">Telmatobacter sp. DSM 110680</name>
    <dbReference type="NCBI Taxonomy" id="3036704"/>
    <lineage>
        <taxon>Bacteria</taxon>
        <taxon>Pseudomonadati</taxon>
        <taxon>Acidobacteriota</taxon>
        <taxon>Terriglobia</taxon>
        <taxon>Terriglobales</taxon>
        <taxon>Acidobacteriaceae</taxon>
        <taxon>Telmatobacter</taxon>
    </lineage>
</organism>
<accession>A0AAU7DCV1</accession>
<dbReference type="Pfam" id="PF11528">
    <property type="entry name" value="DUF3224"/>
    <property type="match status" value="1"/>
</dbReference>
<sequence length="155" mass="16137">MPTLVKAQNLHFQTSEKGGPISMHAEGTFDVKNAPLTADEALAGTAIGRYGLDKQFHGDLEAASKGEMLGAGNPATGTAGYVAIEQVTGTLHGRAGSFALQHFGTMVDNKFELVVKVVPGSGTDALSGISGTMIIKIVSGKHSYQFDYELPAATK</sequence>
<reference evidence="1" key="1">
    <citation type="submission" date="2023-03" db="EMBL/GenBank/DDBJ databases">
        <title>Edaphobacter sp.</title>
        <authorList>
            <person name="Huber K.J."/>
            <person name="Papendorf J."/>
            <person name="Pilke C."/>
            <person name="Bunk B."/>
            <person name="Sproeer C."/>
            <person name="Pester M."/>
        </authorList>
    </citation>
    <scope>NUCLEOTIDE SEQUENCE</scope>
    <source>
        <strain evidence="1">DSM 110680</strain>
    </source>
</reference>
<protein>
    <submittedName>
        <fullName evidence="1">DUF3224 domain-containing protein</fullName>
    </submittedName>
</protein>